<sequence>MLLKTSKIYTKGLRLLVKDLLLLNQVDAAGYGKDDGSGVRGSGVAQEVGKRGIRVWREKWLRSEQCPFKTGGKRQGCVEQKLARKNELKARGTLLMALLNKHQLKFNIHKDAKTLMEAIEKRFGVNKETKKHFYTKHCFLSSNNTDSTNEPISAATSVSAVSAKIHVSALPNVDTLSNVVIYLFFASQSNSLQLDNDDLKQIDDDDDDLEDMDLKWQMVMLTVRARRFLQTTGRNLGANGPIPWDLICQRWSATTTIGKVTLLESVGYLRTQEGMLQLSLKGGMFQWRLLHQMHWFYNVMVWATMTGVFKQKRNLPTIPSWPSHLQVLPVLTMRYQSGDVYHVVPPPYTGTFMPPKPDLVFHNAPNDFDSEDDSEAKIPQNAPSFVQSNEQVKPSRSSIENSITAANPKTAIPKSHGNSRNKKACFVCKSLTYLIKDCDYHEKKIAQTPARNHAPRGNHQQYARMTLLNPKRHDDEIEPAELQEVVEVVNTAKLIIEVVTAASATITDDDIPITVDAPTLTTAPSAARRRKGVVIRDPEDNTTPSTIIHTEPKSKDKGKGIMVHEPKPLKKKTQIE</sequence>
<reference evidence="2" key="1">
    <citation type="journal article" date="2019" name="Sci. Rep.">
        <title>Draft genome of Tanacetum cinerariifolium, the natural source of mosquito coil.</title>
        <authorList>
            <person name="Yamashiro T."/>
            <person name="Shiraishi A."/>
            <person name="Satake H."/>
            <person name="Nakayama K."/>
        </authorList>
    </citation>
    <scope>NUCLEOTIDE SEQUENCE</scope>
</reference>
<comment type="caution">
    <text evidence="2">The sequence shown here is derived from an EMBL/GenBank/DDBJ whole genome shotgun (WGS) entry which is preliminary data.</text>
</comment>
<dbReference type="EMBL" id="BKCJ010143817">
    <property type="protein sequence ID" value="GEX98917.1"/>
    <property type="molecule type" value="Genomic_DNA"/>
</dbReference>
<name>A0A699HEG2_TANCI</name>
<dbReference type="AlphaFoldDB" id="A0A699HEG2"/>
<feature type="region of interest" description="Disordered" evidence="1">
    <location>
        <begin position="535"/>
        <end position="576"/>
    </location>
</feature>
<evidence type="ECO:0000256" key="1">
    <source>
        <dbReference type="SAM" id="MobiDB-lite"/>
    </source>
</evidence>
<protein>
    <submittedName>
        <fullName evidence="2">Uncharacterized protein</fullName>
    </submittedName>
</protein>
<proteinExistence type="predicted"/>
<accession>A0A699HEG2</accession>
<organism evidence="2">
    <name type="scientific">Tanacetum cinerariifolium</name>
    <name type="common">Dalmatian daisy</name>
    <name type="synonym">Chrysanthemum cinerariifolium</name>
    <dbReference type="NCBI Taxonomy" id="118510"/>
    <lineage>
        <taxon>Eukaryota</taxon>
        <taxon>Viridiplantae</taxon>
        <taxon>Streptophyta</taxon>
        <taxon>Embryophyta</taxon>
        <taxon>Tracheophyta</taxon>
        <taxon>Spermatophyta</taxon>
        <taxon>Magnoliopsida</taxon>
        <taxon>eudicotyledons</taxon>
        <taxon>Gunneridae</taxon>
        <taxon>Pentapetalae</taxon>
        <taxon>asterids</taxon>
        <taxon>campanulids</taxon>
        <taxon>Asterales</taxon>
        <taxon>Asteraceae</taxon>
        <taxon>Asteroideae</taxon>
        <taxon>Anthemideae</taxon>
        <taxon>Anthemidinae</taxon>
        <taxon>Tanacetum</taxon>
    </lineage>
</organism>
<evidence type="ECO:0000313" key="2">
    <source>
        <dbReference type="EMBL" id="GEX98917.1"/>
    </source>
</evidence>
<gene>
    <name evidence="2" type="ORF">Tci_370892</name>
</gene>
<feature type="compositionally biased region" description="Basic and acidic residues" evidence="1">
    <location>
        <begin position="550"/>
        <end position="576"/>
    </location>
</feature>